<accession>A0A1W2H3D8</accession>
<evidence type="ECO:0000313" key="1">
    <source>
        <dbReference type="EMBL" id="SMD43433.1"/>
    </source>
</evidence>
<reference evidence="2" key="1">
    <citation type="submission" date="2017-04" db="EMBL/GenBank/DDBJ databases">
        <authorList>
            <person name="Varghese N."/>
            <person name="Submissions S."/>
        </authorList>
    </citation>
    <scope>NUCLEOTIDE SEQUENCE [LARGE SCALE GENOMIC DNA]</scope>
    <source>
        <strain evidence="2">DSM 16537</strain>
    </source>
</reference>
<organism evidence="1 2">
    <name type="scientific">Aquiflexum balticum DSM 16537</name>
    <dbReference type="NCBI Taxonomy" id="758820"/>
    <lineage>
        <taxon>Bacteria</taxon>
        <taxon>Pseudomonadati</taxon>
        <taxon>Bacteroidota</taxon>
        <taxon>Cytophagia</taxon>
        <taxon>Cytophagales</taxon>
        <taxon>Cyclobacteriaceae</taxon>
        <taxon>Aquiflexum</taxon>
    </lineage>
</organism>
<gene>
    <name evidence="1" type="ORF">SAMN00777080_2025</name>
</gene>
<dbReference type="Proteomes" id="UP000192333">
    <property type="component" value="Chromosome I"/>
</dbReference>
<keyword evidence="2" id="KW-1185">Reference proteome</keyword>
<proteinExistence type="predicted"/>
<name>A0A1W2H3D8_9BACT</name>
<dbReference type="AlphaFoldDB" id="A0A1W2H3D8"/>
<evidence type="ECO:0008006" key="3">
    <source>
        <dbReference type="Google" id="ProtNLM"/>
    </source>
</evidence>
<evidence type="ECO:0000313" key="2">
    <source>
        <dbReference type="Proteomes" id="UP000192333"/>
    </source>
</evidence>
<protein>
    <recommendedName>
        <fullName evidence="3">C-terminal domain of CHU protein family protein</fullName>
    </recommendedName>
</protein>
<sequence length="910" mass="100968">MGNYGHFLGLKGMKCLFICVLIFLSGSGFGKNIENNNPNDHTFYGLNSTPELTGPDNLCIIFGSAIADFSGGGNPATDVYNWVITNSSGQEHFSRNGGATFQNISVQFSEFGNYNISLNVRRGNDIIYTGSKTLSVIQGPELVLKPDYLLCGSEPAIITAINPNTPNIGSYIFEWRNPAGVLVGDQNELTVHEEGQYFITLYLSNSSGGTDCQINGNTYVGPPRDFSLLISNDQICQGNSINISVDTPLIGEWLIQKVGVSPLNSVGTAYELTLDSETDLDGPGNYRVVFRNQDDQYPNCVSERDIYFSIHERVEFNISDVFPAGDCDSPNGSFRFNADSPIELLRIPELTFSANNLAQGESVLFENLYPGIYTIETQLDGCSRNEVIVVPNSSPVPEMLFTVTEFEESCTPVGKMDGSIRVEFLNGPFTGQYRIVEANAALSLSGAISNASFFEVDLPGGQYAIEIISQTGCKLPQESFIDIAIKEFVSFSIPEVVNVCGSMDFVPATEENLLFILTYPSGEQVSKEAGQSFILDVPGIYQVLGRSTEIEPALCPRSQQFEVVLINQPNFEPVLESEDCFGNKLYRAELFGTDPSNLSIRWYDRNFEIVGRGVQWYPTGYGEFYLNVQPRGSALCESNPKLFEVTQPVFEVDVELTSGLICPGGLLTTVVLESDFEEVDRIEWIYIDLNGVQSTLTQFANEKQIDVGLVGTYEAVVYNRIGCEIGRDLILVLESESQERPEVRASYSICSESGYGEIVDPGSFVSYEWFFEGEFISDSPTLKLNRGGQYSLFVTNQDGCVFEASFSTFEDCTFQFVFPNAMVLNDPDKIFEIIVNDAVDFAQLWIHNRQGELFYFCEGKDVQSRLAFCQWDGMKNGKYIPVGNYTMTLWIRSSRFGLEKKISQNLTVLK</sequence>
<dbReference type="STRING" id="758820.SAMN00777080_2025"/>
<dbReference type="EMBL" id="LT838813">
    <property type="protein sequence ID" value="SMD43433.1"/>
    <property type="molecule type" value="Genomic_DNA"/>
</dbReference>